<dbReference type="EnsemblPlants" id="OBART11G13340.1">
    <property type="protein sequence ID" value="OBART11G13340.1"/>
    <property type="gene ID" value="OBART11G13340"/>
</dbReference>
<reference evidence="1" key="1">
    <citation type="journal article" date="2009" name="Rice">
        <title>De Novo Next Generation Sequencing of Plant Genomes.</title>
        <authorList>
            <person name="Rounsley S."/>
            <person name="Marri P.R."/>
            <person name="Yu Y."/>
            <person name="He R."/>
            <person name="Sisneros N."/>
            <person name="Goicoechea J.L."/>
            <person name="Lee S.J."/>
            <person name="Angelova A."/>
            <person name="Kudrna D."/>
            <person name="Luo M."/>
            <person name="Affourtit J."/>
            <person name="Desany B."/>
            <person name="Knight J."/>
            <person name="Niazi F."/>
            <person name="Egholm M."/>
            <person name="Wing R.A."/>
        </authorList>
    </citation>
    <scope>NUCLEOTIDE SEQUENCE [LARGE SCALE GENOMIC DNA]</scope>
    <source>
        <strain evidence="1">cv. IRGC 105608</strain>
    </source>
</reference>
<evidence type="ECO:0000313" key="1">
    <source>
        <dbReference type="EnsemblPlants" id="OBART11G13340.1"/>
    </source>
</evidence>
<keyword evidence="2" id="KW-1185">Reference proteome</keyword>
<dbReference type="Gramene" id="OBART11G13340.1">
    <property type="protein sequence ID" value="OBART11G13340.1"/>
    <property type="gene ID" value="OBART11G13340"/>
</dbReference>
<reference evidence="1" key="2">
    <citation type="submission" date="2015-03" db="UniProtKB">
        <authorList>
            <consortium name="EnsemblPlants"/>
        </authorList>
    </citation>
    <scope>IDENTIFICATION</scope>
</reference>
<accession>A0A0D3HLS9</accession>
<proteinExistence type="predicted"/>
<dbReference type="HOGENOM" id="CLU_187146_0_0_1"/>
<dbReference type="PaxDb" id="65489-OBART11G13340.1"/>
<dbReference type="AlphaFoldDB" id="A0A0D3HLS9"/>
<name>A0A0D3HLS9_9ORYZ</name>
<organism evidence="1">
    <name type="scientific">Oryza barthii</name>
    <dbReference type="NCBI Taxonomy" id="65489"/>
    <lineage>
        <taxon>Eukaryota</taxon>
        <taxon>Viridiplantae</taxon>
        <taxon>Streptophyta</taxon>
        <taxon>Embryophyta</taxon>
        <taxon>Tracheophyta</taxon>
        <taxon>Spermatophyta</taxon>
        <taxon>Magnoliopsida</taxon>
        <taxon>Liliopsida</taxon>
        <taxon>Poales</taxon>
        <taxon>Poaceae</taxon>
        <taxon>BOP clade</taxon>
        <taxon>Oryzoideae</taxon>
        <taxon>Oryzeae</taxon>
        <taxon>Oryzinae</taxon>
        <taxon>Oryza</taxon>
    </lineage>
</organism>
<dbReference type="Proteomes" id="UP000026960">
    <property type="component" value="Chromosome 11"/>
</dbReference>
<evidence type="ECO:0000313" key="2">
    <source>
        <dbReference type="Proteomes" id="UP000026960"/>
    </source>
</evidence>
<protein>
    <submittedName>
        <fullName evidence="1">Uncharacterized protein</fullName>
    </submittedName>
</protein>
<sequence>MESPKTYQTYRMGQEQVDAILSWALPEKDYEPVFTVISSHTDDQKEKDRLLAIGTAAIKNKLLHLKRGLQAFVKDNLDRFGYVDINDSMFYP</sequence>